<accession>A0A810Q7B6</accession>
<evidence type="ECO:0000313" key="2">
    <source>
        <dbReference type="Proteomes" id="UP000681035"/>
    </source>
</evidence>
<name>A0A810Q7B6_9FIRM</name>
<proteinExistence type="predicted"/>
<reference evidence="1" key="1">
    <citation type="submission" date="2020-09" db="EMBL/GenBank/DDBJ databases">
        <title>New species isolated from human feces.</title>
        <authorList>
            <person name="Kitahara M."/>
            <person name="Shigeno Y."/>
            <person name="Shime M."/>
            <person name="Matsumoto Y."/>
            <person name="Nakamura S."/>
            <person name="Motooka D."/>
            <person name="Fukuoka S."/>
            <person name="Nishikawa H."/>
            <person name="Benno Y."/>
        </authorList>
    </citation>
    <scope>NUCLEOTIDE SEQUENCE</scope>
    <source>
        <strain evidence="1">MM50</strain>
    </source>
</reference>
<dbReference type="InterPro" id="IPR015231">
    <property type="entry name" value="DUF1934"/>
</dbReference>
<evidence type="ECO:0000313" key="1">
    <source>
        <dbReference type="EMBL" id="BCK82525.1"/>
    </source>
</evidence>
<dbReference type="Proteomes" id="UP000681035">
    <property type="component" value="Chromosome"/>
</dbReference>
<dbReference type="Pfam" id="PF09148">
    <property type="entry name" value="DUF1934"/>
    <property type="match status" value="1"/>
</dbReference>
<gene>
    <name evidence="1" type="ORF">MM50RIKEN_22880</name>
</gene>
<sequence length="139" mass="15721">MEGNVKVHVESRTRLPDMEDVLHFRGSGTLERTPSGWQLRYQARSDEDGSLMTSELWLEDCGCVTLRSGNSYRMRLDPAAPTALHLPTEEGVLALDVAAHELLWELEQEEQGHITLDYSLHMGQTPVSALTVRLELYQE</sequence>
<dbReference type="EMBL" id="AP023418">
    <property type="protein sequence ID" value="BCK82525.1"/>
    <property type="molecule type" value="Genomic_DNA"/>
</dbReference>
<protein>
    <recommendedName>
        <fullName evidence="3">DUF1934 domain-containing protein</fullName>
    </recommendedName>
</protein>
<dbReference type="RefSeq" id="WP_213541088.1">
    <property type="nucleotide sequence ID" value="NZ_AP023418.1"/>
</dbReference>
<evidence type="ECO:0008006" key="3">
    <source>
        <dbReference type="Google" id="ProtNLM"/>
    </source>
</evidence>
<dbReference type="Gene3D" id="2.40.128.20">
    <property type="match status" value="1"/>
</dbReference>
<dbReference type="SUPFAM" id="SSF50814">
    <property type="entry name" value="Lipocalins"/>
    <property type="match status" value="1"/>
</dbReference>
<dbReference type="KEGG" id="vcop:MM50RIKEN_22880"/>
<dbReference type="AlphaFoldDB" id="A0A810Q7B6"/>
<dbReference type="InterPro" id="IPR012674">
    <property type="entry name" value="Calycin"/>
</dbReference>
<keyword evidence="2" id="KW-1185">Reference proteome</keyword>
<organism evidence="1 2">
    <name type="scientific">Vescimonas coprocola</name>
    <dbReference type="NCBI Taxonomy" id="2714355"/>
    <lineage>
        <taxon>Bacteria</taxon>
        <taxon>Bacillati</taxon>
        <taxon>Bacillota</taxon>
        <taxon>Clostridia</taxon>
        <taxon>Eubacteriales</taxon>
        <taxon>Oscillospiraceae</taxon>
        <taxon>Vescimonas</taxon>
    </lineage>
</organism>